<dbReference type="InterPro" id="IPR008271">
    <property type="entry name" value="Ser/Thr_kinase_AS"/>
</dbReference>
<evidence type="ECO:0000256" key="11">
    <source>
        <dbReference type="ARBA" id="ARBA00022989"/>
    </source>
</evidence>
<dbReference type="PANTHER" id="PTHR48006">
    <property type="entry name" value="LEUCINE-RICH REPEAT-CONTAINING PROTEIN DDB_G0281931-RELATED"/>
    <property type="match status" value="1"/>
</dbReference>
<organism evidence="17 18">
    <name type="scientific">Riccia fluitans</name>
    <dbReference type="NCBI Taxonomy" id="41844"/>
    <lineage>
        <taxon>Eukaryota</taxon>
        <taxon>Viridiplantae</taxon>
        <taxon>Streptophyta</taxon>
        <taxon>Embryophyta</taxon>
        <taxon>Marchantiophyta</taxon>
        <taxon>Marchantiopsida</taxon>
        <taxon>Marchantiidae</taxon>
        <taxon>Marchantiales</taxon>
        <taxon>Ricciaceae</taxon>
        <taxon>Riccia</taxon>
    </lineage>
</organism>
<keyword evidence="2" id="KW-0723">Serine/threonine-protein kinase</keyword>
<evidence type="ECO:0000256" key="6">
    <source>
        <dbReference type="ARBA" id="ARBA00022729"/>
    </source>
</evidence>
<dbReference type="Pfam" id="PF07714">
    <property type="entry name" value="PK_Tyr_Ser-Thr"/>
    <property type="match status" value="1"/>
</dbReference>
<dbReference type="SMART" id="SM00220">
    <property type="entry name" value="S_TKc"/>
    <property type="match status" value="1"/>
</dbReference>
<comment type="subcellular location">
    <subcellularLocation>
        <location evidence="1">Membrane</location>
    </subcellularLocation>
</comment>
<dbReference type="InterPro" id="IPR000719">
    <property type="entry name" value="Prot_kinase_dom"/>
</dbReference>
<evidence type="ECO:0000259" key="16">
    <source>
        <dbReference type="PROSITE" id="PS50011"/>
    </source>
</evidence>
<evidence type="ECO:0000256" key="15">
    <source>
        <dbReference type="SAM" id="Phobius"/>
    </source>
</evidence>
<evidence type="ECO:0000256" key="1">
    <source>
        <dbReference type="ARBA" id="ARBA00004370"/>
    </source>
</evidence>
<accession>A0ABD1ZLE5</accession>
<proteinExistence type="predicted"/>
<dbReference type="InterPro" id="IPR032675">
    <property type="entry name" value="LRR_dom_sf"/>
</dbReference>
<keyword evidence="9" id="KW-0418">Kinase</keyword>
<dbReference type="SUPFAM" id="SSF52058">
    <property type="entry name" value="L domain-like"/>
    <property type="match status" value="1"/>
</dbReference>
<dbReference type="PROSITE" id="PS00108">
    <property type="entry name" value="PROTEIN_KINASE_ST"/>
    <property type="match status" value="1"/>
</dbReference>
<dbReference type="FunFam" id="3.30.200.20:FF:000268">
    <property type="entry name" value="probable receptor-like serine/threonine-protein kinase At5g57670"/>
    <property type="match status" value="1"/>
</dbReference>
<evidence type="ECO:0000256" key="3">
    <source>
        <dbReference type="ARBA" id="ARBA00022614"/>
    </source>
</evidence>
<dbReference type="InterPro" id="IPR017441">
    <property type="entry name" value="Protein_kinase_ATP_BS"/>
</dbReference>
<dbReference type="Pfam" id="PF00069">
    <property type="entry name" value="Pkinase"/>
    <property type="match status" value="1"/>
</dbReference>
<feature type="transmembrane region" description="Helical" evidence="15">
    <location>
        <begin position="252"/>
        <end position="276"/>
    </location>
</feature>
<reference evidence="17 18" key="1">
    <citation type="submission" date="2024-09" db="EMBL/GenBank/DDBJ databases">
        <title>Chromosome-scale assembly of Riccia fluitans.</title>
        <authorList>
            <person name="Paukszto L."/>
            <person name="Sawicki J."/>
            <person name="Karawczyk K."/>
            <person name="Piernik-Szablinska J."/>
            <person name="Szczecinska M."/>
            <person name="Mazdziarz M."/>
        </authorList>
    </citation>
    <scope>NUCLEOTIDE SEQUENCE [LARGE SCALE GENOMIC DNA]</scope>
    <source>
        <strain evidence="17">Rf_01</strain>
        <tissue evidence="17">Aerial parts of the thallus</tissue>
    </source>
</reference>
<keyword evidence="3" id="KW-0433">Leucine-rich repeat</keyword>
<evidence type="ECO:0000256" key="2">
    <source>
        <dbReference type="ARBA" id="ARBA00022527"/>
    </source>
</evidence>
<dbReference type="InterPro" id="IPR001611">
    <property type="entry name" value="Leu-rich_rpt"/>
</dbReference>
<keyword evidence="11 15" id="KW-1133">Transmembrane helix</keyword>
<evidence type="ECO:0000313" key="18">
    <source>
        <dbReference type="Proteomes" id="UP001605036"/>
    </source>
</evidence>
<dbReference type="GO" id="GO:0004674">
    <property type="term" value="F:protein serine/threonine kinase activity"/>
    <property type="evidence" value="ECO:0007669"/>
    <property type="project" value="UniProtKB-KW"/>
</dbReference>
<feature type="binding site" evidence="14">
    <location>
        <position position="342"/>
    </location>
    <ligand>
        <name>ATP</name>
        <dbReference type="ChEBI" id="CHEBI:30616"/>
    </ligand>
</feature>
<dbReference type="GO" id="GO:0016020">
    <property type="term" value="C:membrane"/>
    <property type="evidence" value="ECO:0007669"/>
    <property type="project" value="UniProtKB-SubCell"/>
</dbReference>
<dbReference type="Gene3D" id="1.10.510.10">
    <property type="entry name" value="Transferase(Phosphotransferase) domain 1"/>
    <property type="match status" value="1"/>
</dbReference>
<feature type="domain" description="Protein kinase" evidence="16">
    <location>
        <begin position="314"/>
        <end position="561"/>
    </location>
</feature>
<dbReference type="SUPFAM" id="SSF56112">
    <property type="entry name" value="Protein kinase-like (PK-like)"/>
    <property type="match status" value="1"/>
</dbReference>
<dbReference type="Pfam" id="PF00560">
    <property type="entry name" value="LRR_1"/>
    <property type="match status" value="3"/>
</dbReference>
<name>A0ABD1ZLE5_9MARC</name>
<keyword evidence="8 14" id="KW-0547">Nucleotide-binding</keyword>
<keyword evidence="6" id="KW-0732">Signal</keyword>
<evidence type="ECO:0000256" key="14">
    <source>
        <dbReference type="PROSITE-ProRule" id="PRU10141"/>
    </source>
</evidence>
<dbReference type="InterPro" id="IPR011009">
    <property type="entry name" value="Kinase-like_dom_sf"/>
</dbReference>
<gene>
    <name evidence="17" type="ORF">R1flu_020386</name>
</gene>
<dbReference type="GO" id="GO:0005524">
    <property type="term" value="F:ATP binding"/>
    <property type="evidence" value="ECO:0007669"/>
    <property type="project" value="UniProtKB-UniRule"/>
</dbReference>
<dbReference type="EMBL" id="JBHFFA010000001">
    <property type="protein sequence ID" value="KAL2652258.1"/>
    <property type="molecule type" value="Genomic_DNA"/>
</dbReference>
<dbReference type="Gene3D" id="3.80.10.10">
    <property type="entry name" value="Ribonuclease Inhibitor"/>
    <property type="match status" value="1"/>
</dbReference>
<dbReference type="InterPro" id="IPR051824">
    <property type="entry name" value="LRR_Rcpt-Like_S/T_Kinase"/>
</dbReference>
<evidence type="ECO:0000256" key="13">
    <source>
        <dbReference type="ARBA" id="ARBA00023180"/>
    </source>
</evidence>
<keyword evidence="18" id="KW-1185">Reference proteome</keyword>
<keyword evidence="5 15" id="KW-0812">Transmembrane</keyword>
<dbReference type="FunFam" id="3.80.10.10:FF:000041">
    <property type="entry name" value="LRR receptor-like serine/threonine-protein kinase ERECTA"/>
    <property type="match status" value="1"/>
</dbReference>
<keyword evidence="13" id="KW-0325">Glycoprotein</keyword>
<dbReference type="Proteomes" id="UP001605036">
    <property type="component" value="Unassembled WGS sequence"/>
</dbReference>
<dbReference type="PANTHER" id="PTHR48006:SF84">
    <property type="entry name" value="REPEAT TRANSMEMBRANE PROTEIN KINASE, PUTATIVE, EXPRESSED-RELATED"/>
    <property type="match status" value="1"/>
</dbReference>
<evidence type="ECO:0000256" key="10">
    <source>
        <dbReference type="ARBA" id="ARBA00022840"/>
    </source>
</evidence>
<sequence length="622" mass="70853">MVIPTKLVGPCRNLESNELRGELPSFKPLSLENLETLSLSNNSLQGEVTSLVRAMDITITNLDLSYNFFSGSIPAEIANLTGLQNLDLSHNNFSGNLNFTLEQLSKLRSLKLNDNALNGSVPDNLWSTLIPDLQVVNLERNTFTELNLTSWYQSVKKARRFNGQGHCNVLLKYNQIERIHPENLEIDIPTPETEEEKQLQRLDSFILLAGNPWCTNQKVKNSNKLLVRYLCREREWEDFWHPSDNHAISTKILIPIIVICGIIGIFIVCGLTFVLLKIRRRARELHQIREALTKEHVKPRFFDYEELKAATNNFSRSKILGKGGFGTVYKADLADGSILAVKRLNPTEQNISDFMKEMVNISGIKHRHLIQLKGCCVRDRQQRMLVYEYAENKSLSEALWEVQPKMVHRDIKPQNILLDKDYNAKIADFGLVRASQVDYTQVTYTIGGTRGYSPPEYVSEGLVSEKLDVYSLGVVLLEIVSGRVCIDYRLPEERIYLRNWSMTLYGEGKLLNLVDEELNGQYDEDEVLLVLQTAVACCQLDSKKRPTMSQVVNSLLKHSDMVVDIVNKLSRQSRLEDIREEVDEDTFASEIELQPFALNSSYSGSTLHVSSLEPQNIGMQLR</sequence>
<dbReference type="AlphaFoldDB" id="A0ABD1ZLE5"/>
<evidence type="ECO:0000256" key="8">
    <source>
        <dbReference type="ARBA" id="ARBA00022741"/>
    </source>
</evidence>
<keyword evidence="4" id="KW-0808">Transferase</keyword>
<dbReference type="InterPro" id="IPR001245">
    <property type="entry name" value="Ser-Thr/Tyr_kinase_cat_dom"/>
</dbReference>
<comment type="caution">
    <text evidence="17">The sequence shown here is derived from an EMBL/GenBank/DDBJ whole genome shotgun (WGS) entry which is preliminary data.</text>
</comment>
<evidence type="ECO:0000313" key="17">
    <source>
        <dbReference type="EMBL" id="KAL2652258.1"/>
    </source>
</evidence>
<evidence type="ECO:0000256" key="5">
    <source>
        <dbReference type="ARBA" id="ARBA00022692"/>
    </source>
</evidence>
<keyword evidence="10 14" id="KW-0067">ATP-binding</keyword>
<dbReference type="PROSITE" id="PS50011">
    <property type="entry name" value="PROTEIN_KINASE_DOM"/>
    <property type="match status" value="1"/>
</dbReference>
<keyword evidence="7" id="KW-0677">Repeat</keyword>
<dbReference type="Gene3D" id="3.30.200.20">
    <property type="entry name" value="Phosphorylase Kinase, domain 1"/>
    <property type="match status" value="1"/>
</dbReference>
<evidence type="ECO:0000256" key="7">
    <source>
        <dbReference type="ARBA" id="ARBA00022737"/>
    </source>
</evidence>
<evidence type="ECO:0000256" key="4">
    <source>
        <dbReference type="ARBA" id="ARBA00022679"/>
    </source>
</evidence>
<keyword evidence="12 15" id="KW-0472">Membrane</keyword>
<protein>
    <recommendedName>
        <fullName evidence="16">Protein kinase domain-containing protein</fullName>
    </recommendedName>
</protein>
<dbReference type="PROSITE" id="PS00107">
    <property type="entry name" value="PROTEIN_KINASE_ATP"/>
    <property type="match status" value="1"/>
</dbReference>
<evidence type="ECO:0000256" key="9">
    <source>
        <dbReference type="ARBA" id="ARBA00022777"/>
    </source>
</evidence>
<evidence type="ECO:0000256" key="12">
    <source>
        <dbReference type="ARBA" id="ARBA00023136"/>
    </source>
</evidence>